<evidence type="ECO:0008006" key="4">
    <source>
        <dbReference type="Google" id="ProtNLM"/>
    </source>
</evidence>
<dbReference type="Proteomes" id="UP000193689">
    <property type="component" value="Unassembled WGS sequence"/>
</dbReference>
<feature type="transmembrane region" description="Helical" evidence="1">
    <location>
        <begin position="14"/>
        <end position="31"/>
    </location>
</feature>
<protein>
    <recommendedName>
        <fullName evidence="4">Heterokaryon incompatibility domain-containing protein</fullName>
    </recommendedName>
</protein>
<keyword evidence="1" id="KW-0812">Transmembrane</keyword>
<dbReference type="PANTHER" id="PTHR10622:SF10">
    <property type="entry name" value="HET DOMAIN-CONTAINING PROTEIN"/>
    <property type="match status" value="1"/>
</dbReference>
<dbReference type="OrthoDB" id="20872at2759"/>
<evidence type="ECO:0000256" key="1">
    <source>
        <dbReference type="SAM" id="Phobius"/>
    </source>
</evidence>
<reference evidence="2 3" key="1">
    <citation type="submission" date="2016-07" db="EMBL/GenBank/DDBJ databases">
        <title>Pervasive Adenine N6-methylation of Active Genes in Fungi.</title>
        <authorList>
            <consortium name="DOE Joint Genome Institute"/>
            <person name="Mondo S.J."/>
            <person name="Dannebaum R.O."/>
            <person name="Kuo R.C."/>
            <person name="Labutti K."/>
            <person name="Haridas S."/>
            <person name="Kuo A."/>
            <person name="Salamov A."/>
            <person name="Ahrendt S.R."/>
            <person name="Lipzen A."/>
            <person name="Sullivan W."/>
            <person name="Andreopoulos W.B."/>
            <person name="Clum A."/>
            <person name="Lindquist E."/>
            <person name="Daum C."/>
            <person name="Ramamoorthy G.K."/>
            <person name="Gryganskyi A."/>
            <person name="Culley D."/>
            <person name="Magnuson J.K."/>
            <person name="James T.Y."/>
            <person name="O'Malley M.A."/>
            <person name="Stajich J.E."/>
            <person name="Spatafora J.W."/>
            <person name="Visel A."/>
            <person name="Grigoriev I.V."/>
        </authorList>
    </citation>
    <scope>NUCLEOTIDE SEQUENCE [LARGE SCALE GENOMIC DNA]</scope>
    <source>
        <strain evidence="2 3">CBS 129021</strain>
    </source>
</reference>
<dbReference type="InParanoid" id="A0A1Y2EKZ1"/>
<dbReference type="GeneID" id="63771233"/>
<name>A0A1Y2EKZ1_9PEZI</name>
<comment type="caution">
    <text evidence="2">The sequence shown here is derived from an EMBL/GenBank/DDBJ whole genome shotgun (WGS) entry which is preliminary data.</text>
</comment>
<evidence type="ECO:0000313" key="2">
    <source>
        <dbReference type="EMBL" id="ORY72178.1"/>
    </source>
</evidence>
<feature type="non-terminal residue" evidence="2">
    <location>
        <position position="1"/>
    </location>
</feature>
<evidence type="ECO:0000313" key="3">
    <source>
        <dbReference type="Proteomes" id="UP000193689"/>
    </source>
</evidence>
<dbReference type="PANTHER" id="PTHR10622">
    <property type="entry name" value="HET DOMAIN-CONTAINING PROTEIN"/>
    <property type="match status" value="1"/>
</dbReference>
<proteinExistence type="predicted"/>
<sequence>KSRWWTRGWTLHELLAPTNLVFFSVWTILGIKSNLADWFLKFTPIYPIANQTIPCYTR</sequence>
<gene>
    <name evidence="2" type="ORF">BCR38DRAFT_331072</name>
</gene>
<keyword evidence="1" id="KW-1133">Transmembrane helix</keyword>
<accession>A0A1Y2EKZ1</accession>
<organism evidence="2 3">
    <name type="scientific">Pseudomassariella vexata</name>
    <dbReference type="NCBI Taxonomy" id="1141098"/>
    <lineage>
        <taxon>Eukaryota</taxon>
        <taxon>Fungi</taxon>
        <taxon>Dikarya</taxon>
        <taxon>Ascomycota</taxon>
        <taxon>Pezizomycotina</taxon>
        <taxon>Sordariomycetes</taxon>
        <taxon>Xylariomycetidae</taxon>
        <taxon>Amphisphaeriales</taxon>
        <taxon>Pseudomassariaceae</taxon>
        <taxon>Pseudomassariella</taxon>
    </lineage>
</organism>
<dbReference type="EMBL" id="MCFJ01000001">
    <property type="protein sequence ID" value="ORY72178.1"/>
    <property type="molecule type" value="Genomic_DNA"/>
</dbReference>
<dbReference type="RefSeq" id="XP_040721770.1">
    <property type="nucleotide sequence ID" value="XM_040855021.1"/>
</dbReference>
<keyword evidence="3" id="KW-1185">Reference proteome</keyword>
<dbReference type="AlphaFoldDB" id="A0A1Y2EKZ1"/>
<keyword evidence="1" id="KW-0472">Membrane</keyword>